<dbReference type="AlphaFoldDB" id="A0A2M7DMB6"/>
<gene>
    <name evidence="2" type="ORF">COS18_03645</name>
</gene>
<accession>A0A2M7DMB6</accession>
<protein>
    <submittedName>
        <fullName evidence="2">Uncharacterized protein</fullName>
    </submittedName>
</protein>
<proteinExistence type="predicted"/>
<evidence type="ECO:0000256" key="1">
    <source>
        <dbReference type="SAM" id="Phobius"/>
    </source>
</evidence>
<keyword evidence="1" id="KW-0472">Membrane</keyword>
<comment type="caution">
    <text evidence="2">The sequence shown here is derived from an EMBL/GenBank/DDBJ whole genome shotgun (WGS) entry which is preliminary data.</text>
</comment>
<sequence length="112" mass="13190">MANINTSANIGFIGWKHYNQVLKKAMEQEFSWFGLLISLSIAFFIVLFSAIILNLAYQSIETTKNNKILFNDKIYKLESYDRGQKINDYINIDYIKHNQRSQLDDTLNYKRV</sequence>
<dbReference type="Proteomes" id="UP000228896">
    <property type="component" value="Unassembled WGS sequence"/>
</dbReference>
<keyword evidence="1" id="KW-1133">Transmembrane helix</keyword>
<evidence type="ECO:0000313" key="3">
    <source>
        <dbReference type="Proteomes" id="UP000228896"/>
    </source>
</evidence>
<keyword evidence="1" id="KW-0812">Transmembrane</keyword>
<feature type="transmembrane region" description="Helical" evidence="1">
    <location>
        <begin position="32"/>
        <end position="57"/>
    </location>
</feature>
<organism evidence="2 3">
    <name type="scientific">Candidatus Falkowbacteria bacterium CG02_land_8_20_14_3_00_36_14</name>
    <dbReference type="NCBI Taxonomy" id="1974560"/>
    <lineage>
        <taxon>Bacteria</taxon>
        <taxon>Candidatus Falkowiibacteriota</taxon>
    </lineage>
</organism>
<name>A0A2M7DMB6_9BACT</name>
<dbReference type="EMBL" id="PETS01000095">
    <property type="protein sequence ID" value="PIV50923.1"/>
    <property type="molecule type" value="Genomic_DNA"/>
</dbReference>
<reference evidence="3" key="1">
    <citation type="submission" date="2017-09" db="EMBL/GenBank/DDBJ databases">
        <title>Depth-based differentiation of microbial function through sediment-hosted aquifers and enrichment of novel symbionts in the deep terrestrial subsurface.</title>
        <authorList>
            <person name="Probst A.J."/>
            <person name="Ladd B."/>
            <person name="Jarett J.K."/>
            <person name="Geller-Mcgrath D.E."/>
            <person name="Sieber C.M.K."/>
            <person name="Emerson J.B."/>
            <person name="Anantharaman K."/>
            <person name="Thomas B.C."/>
            <person name="Malmstrom R."/>
            <person name="Stieglmeier M."/>
            <person name="Klingl A."/>
            <person name="Woyke T."/>
            <person name="Ryan C.M."/>
            <person name="Banfield J.F."/>
        </authorList>
    </citation>
    <scope>NUCLEOTIDE SEQUENCE [LARGE SCALE GENOMIC DNA]</scope>
</reference>
<evidence type="ECO:0000313" key="2">
    <source>
        <dbReference type="EMBL" id="PIV50923.1"/>
    </source>
</evidence>